<feature type="region of interest" description="Disordered" evidence="2">
    <location>
        <begin position="325"/>
        <end position="346"/>
    </location>
</feature>
<keyword evidence="6" id="KW-1185">Reference proteome</keyword>
<protein>
    <submittedName>
        <fullName evidence="5">Vi polysaccharide export protein VexA</fullName>
    </submittedName>
</protein>
<dbReference type="Proteomes" id="UP000189674">
    <property type="component" value="Chromosome"/>
</dbReference>
<sequence length="520" mass="57894">MRRQATIYGLVLISLAVICTGCSRDILDPTQIGRFRPTPVTNVILDSLWVGDEPDRTFAGAQEPRPEDLIPYDIDYRFGTGDIVRISIYELRQEGLPFVNDYQVTETGMISIPDVGLVRAQGLTEKQLEDEIKQALYPDILLDPSVTVLLVNSERLVYSVNGQGVGRPGQYQIPRSDFRLSRALAQAGSVAQFNVSTIYVTRRVSGERAAFEQTIQEQERDDEDIEPGEMDVTEPGDGQDTTEDEILEMISPSMMFSGKTTAIRAADTDAEELEALAAPEGMEDKQQKVDRADNGRIEWIFENGRWVPKQVGEDTGADQEIIEQAGPDQSTSQEQPEGTSYSWDQIGTGGTQTRVIEIPREKLFGGDPRYDIIIRPGDAITVPIDLVGEFFVTGNLNFDGAIPLTGRPITLKQAIALGGGLGPLAWPKKVEVIRRIGKNRELIVMVDLEKIAKGLQPDFFIKEYDLINVGTHGSSRYLATLRNAFRFTYGFGFIYDRNFADRDFGQFDNFDPGRILGETF</sequence>
<dbReference type="KEGG" id="alus:STSP2_02892"/>
<gene>
    <name evidence="5" type="ORF">STSP2_02892</name>
</gene>
<dbReference type="RefSeq" id="WP_169853234.1">
    <property type="nucleotide sequence ID" value="NZ_CP019791.1"/>
</dbReference>
<feature type="compositionally biased region" description="Acidic residues" evidence="2">
    <location>
        <begin position="219"/>
        <end position="234"/>
    </location>
</feature>
<dbReference type="Gene3D" id="3.30.1950.10">
    <property type="entry name" value="wza like domain"/>
    <property type="match status" value="1"/>
</dbReference>
<evidence type="ECO:0000259" key="3">
    <source>
        <dbReference type="Pfam" id="PF02563"/>
    </source>
</evidence>
<dbReference type="InterPro" id="IPR003715">
    <property type="entry name" value="Poly_export_N"/>
</dbReference>
<accession>A0A1U9NPH8</accession>
<reference evidence="6" key="1">
    <citation type="submission" date="2017-02" db="EMBL/GenBank/DDBJ databases">
        <title>Comparative genomics and description of representatives of a novel lineage of planctomycetes thriving in anoxic sediments.</title>
        <authorList>
            <person name="Spring S."/>
            <person name="Bunk B."/>
            <person name="Sproer C."/>
        </authorList>
    </citation>
    <scope>NUCLEOTIDE SEQUENCE [LARGE SCALE GENOMIC DNA]</scope>
    <source>
        <strain evidence="6">ST-NAGAB-D1</strain>
    </source>
</reference>
<dbReference type="Gene3D" id="3.10.560.10">
    <property type="entry name" value="Outer membrane lipoprotein wza domain like"/>
    <property type="match status" value="1"/>
</dbReference>
<feature type="domain" description="Polysaccharide export protein N-terminal" evidence="3">
    <location>
        <begin position="75"/>
        <end position="150"/>
    </location>
</feature>
<proteinExistence type="predicted"/>
<feature type="region of interest" description="Disordered" evidence="2">
    <location>
        <begin position="214"/>
        <end position="241"/>
    </location>
</feature>
<organism evidence="5 6">
    <name type="scientific">Anaerohalosphaera lusitana</name>
    <dbReference type="NCBI Taxonomy" id="1936003"/>
    <lineage>
        <taxon>Bacteria</taxon>
        <taxon>Pseudomonadati</taxon>
        <taxon>Planctomycetota</taxon>
        <taxon>Phycisphaerae</taxon>
        <taxon>Sedimentisphaerales</taxon>
        <taxon>Anaerohalosphaeraceae</taxon>
        <taxon>Anaerohalosphaera</taxon>
    </lineage>
</organism>
<evidence type="ECO:0000256" key="2">
    <source>
        <dbReference type="SAM" id="MobiDB-lite"/>
    </source>
</evidence>
<dbReference type="InterPro" id="IPR049712">
    <property type="entry name" value="Poly_export"/>
</dbReference>
<dbReference type="AlphaFoldDB" id="A0A1U9NPH8"/>
<dbReference type="PANTHER" id="PTHR33619:SF3">
    <property type="entry name" value="POLYSACCHARIDE EXPORT PROTEIN GFCE-RELATED"/>
    <property type="match status" value="1"/>
</dbReference>
<dbReference type="PANTHER" id="PTHR33619">
    <property type="entry name" value="POLYSACCHARIDE EXPORT PROTEIN GFCE-RELATED"/>
    <property type="match status" value="1"/>
</dbReference>
<evidence type="ECO:0000259" key="4">
    <source>
        <dbReference type="Pfam" id="PF10531"/>
    </source>
</evidence>
<dbReference type="GO" id="GO:0015159">
    <property type="term" value="F:polysaccharide transmembrane transporter activity"/>
    <property type="evidence" value="ECO:0007669"/>
    <property type="project" value="InterPro"/>
</dbReference>
<evidence type="ECO:0000256" key="1">
    <source>
        <dbReference type="ARBA" id="ARBA00022729"/>
    </source>
</evidence>
<dbReference type="Pfam" id="PF02563">
    <property type="entry name" value="Poly_export"/>
    <property type="match status" value="1"/>
</dbReference>
<dbReference type="InterPro" id="IPR019554">
    <property type="entry name" value="Soluble_ligand-bd"/>
</dbReference>
<feature type="compositionally biased region" description="Polar residues" evidence="2">
    <location>
        <begin position="327"/>
        <end position="345"/>
    </location>
</feature>
<name>A0A1U9NPH8_9BACT</name>
<dbReference type="STRING" id="1936003.STSP2_02892"/>
<feature type="domain" description="Soluble ligand binding" evidence="4">
    <location>
        <begin position="390"/>
        <end position="437"/>
    </location>
</feature>
<evidence type="ECO:0000313" key="6">
    <source>
        <dbReference type="Proteomes" id="UP000189674"/>
    </source>
</evidence>
<keyword evidence="1" id="KW-0732">Signal</keyword>
<dbReference type="EMBL" id="CP019791">
    <property type="protein sequence ID" value="AQT69697.1"/>
    <property type="molecule type" value="Genomic_DNA"/>
</dbReference>
<evidence type="ECO:0000313" key="5">
    <source>
        <dbReference type="EMBL" id="AQT69697.1"/>
    </source>
</evidence>
<dbReference type="Pfam" id="PF10531">
    <property type="entry name" value="SLBB"/>
    <property type="match status" value="1"/>
</dbReference>